<dbReference type="GO" id="GO:0008270">
    <property type="term" value="F:zinc ion binding"/>
    <property type="evidence" value="ECO:0007669"/>
    <property type="project" value="UniProtKB-KW"/>
</dbReference>
<organism evidence="12 13">
    <name type="scientific">Ranatra chinensis</name>
    <dbReference type="NCBI Taxonomy" id="642074"/>
    <lineage>
        <taxon>Eukaryota</taxon>
        <taxon>Metazoa</taxon>
        <taxon>Ecdysozoa</taxon>
        <taxon>Arthropoda</taxon>
        <taxon>Hexapoda</taxon>
        <taxon>Insecta</taxon>
        <taxon>Pterygota</taxon>
        <taxon>Neoptera</taxon>
        <taxon>Paraneoptera</taxon>
        <taxon>Hemiptera</taxon>
        <taxon>Heteroptera</taxon>
        <taxon>Panheteroptera</taxon>
        <taxon>Nepomorpha</taxon>
        <taxon>Nepidae</taxon>
        <taxon>Ranatrinae</taxon>
        <taxon>Ranatra</taxon>
    </lineage>
</organism>
<evidence type="ECO:0000256" key="6">
    <source>
        <dbReference type="ARBA" id="ARBA00023125"/>
    </source>
</evidence>
<dbReference type="Pfam" id="PF12269">
    <property type="entry name" value="CpG_bind_C"/>
    <property type="match status" value="1"/>
</dbReference>
<dbReference type="PANTHER" id="PTHR46174">
    <property type="entry name" value="CXXC-TYPE ZINC FINGER PROTEIN 1"/>
    <property type="match status" value="1"/>
</dbReference>
<name>A0ABD0YCK6_9HEMI</name>
<evidence type="ECO:0000259" key="11">
    <source>
        <dbReference type="Pfam" id="PF12269"/>
    </source>
</evidence>
<dbReference type="InterPro" id="IPR022056">
    <property type="entry name" value="CpG-bd_C"/>
</dbReference>
<proteinExistence type="predicted"/>
<evidence type="ECO:0000256" key="9">
    <source>
        <dbReference type="ARBA" id="ARBA00023828"/>
    </source>
</evidence>
<feature type="domain" description="CpG binding protein C-terminal" evidence="11">
    <location>
        <begin position="103"/>
        <end position="342"/>
    </location>
</feature>
<feature type="compositionally biased region" description="Polar residues" evidence="10">
    <location>
        <begin position="9"/>
        <end position="29"/>
    </location>
</feature>
<evidence type="ECO:0000256" key="8">
    <source>
        <dbReference type="ARBA" id="ARBA00023242"/>
    </source>
</evidence>
<evidence type="ECO:0000313" key="13">
    <source>
        <dbReference type="Proteomes" id="UP001558652"/>
    </source>
</evidence>
<keyword evidence="6" id="KW-0238">DNA-binding</keyword>
<evidence type="ECO:0000256" key="3">
    <source>
        <dbReference type="ARBA" id="ARBA00022771"/>
    </source>
</evidence>
<keyword evidence="13" id="KW-1185">Reference proteome</keyword>
<gene>
    <name evidence="12" type="ORF">AAG570_013565</name>
</gene>
<evidence type="ECO:0000313" key="12">
    <source>
        <dbReference type="EMBL" id="KAL1129033.1"/>
    </source>
</evidence>
<evidence type="ECO:0000256" key="4">
    <source>
        <dbReference type="ARBA" id="ARBA00022833"/>
    </source>
</evidence>
<dbReference type="GO" id="GO:0005634">
    <property type="term" value="C:nucleus"/>
    <property type="evidence" value="ECO:0007669"/>
    <property type="project" value="UniProtKB-SubCell"/>
</dbReference>
<comment type="caution">
    <text evidence="12">The sequence shown here is derived from an EMBL/GenBank/DDBJ whole genome shotgun (WGS) entry which is preliminary data.</text>
</comment>
<evidence type="ECO:0000256" key="5">
    <source>
        <dbReference type="ARBA" id="ARBA00023015"/>
    </source>
</evidence>
<protein>
    <recommendedName>
        <fullName evidence="9">CXXC-type zinc finger protein 1</fullName>
    </recommendedName>
</protein>
<feature type="region of interest" description="Disordered" evidence="10">
    <location>
        <begin position="1"/>
        <end position="33"/>
    </location>
</feature>
<keyword evidence="2" id="KW-0479">Metal-binding</keyword>
<evidence type="ECO:0000256" key="1">
    <source>
        <dbReference type="ARBA" id="ARBA00004123"/>
    </source>
</evidence>
<keyword evidence="4" id="KW-0862">Zinc</keyword>
<comment type="subcellular location">
    <subcellularLocation>
        <location evidence="1">Nucleus</location>
    </subcellularLocation>
</comment>
<sequence length="361" mass="41270">MASKRRNMFQKNKTQETTENVSEGLQDMQSQKDGKLRVPISVESCFLFWSSTMSRRSEKWMTEGKVNKGNRGRVRAKCYTPWCLALARQTSKYCSDDCALNLATMRIKHILPQKLISWNETRSHAESKDRADLEELAAEQKALLKLTDELYLREKNYHETLTKAKSELIDPDWAAGDLAVGGGSEAGVHESVYCVSCGAEVHLRSASKHIERCYNKYELYFTGSPYGVNIANVYCNRYNERDKTFCKRLRVMCGEHNADQPNASSCLEVCGFPLVTDVFTETGHFCRAPKVKCLRHVSWDKFRQAELDSEKVKLYVKFKENMLKQRDVAASLENRGGVLQIMLHTTVDHSRLPAENRESII</sequence>
<keyword evidence="7" id="KW-0804">Transcription</keyword>
<evidence type="ECO:0000256" key="2">
    <source>
        <dbReference type="ARBA" id="ARBA00022723"/>
    </source>
</evidence>
<reference evidence="12 13" key="1">
    <citation type="submission" date="2024-07" db="EMBL/GenBank/DDBJ databases">
        <title>Chromosome-level genome assembly of the water stick insect Ranatra chinensis (Heteroptera: Nepidae).</title>
        <authorList>
            <person name="Liu X."/>
        </authorList>
    </citation>
    <scope>NUCLEOTIDE SEQUENCE [LARGE SCALE GENOMIC DNA]</scope>
    <source>
        <strain evidence="12">Cailab_2021Rc</strain>
        <tissue evidence="12">Muscle</tissue>
    </source>
</reference>
<keyword evidence="5" id="KW-0805">Transcription regulation</keyword>
<dbReference type="GO" id="GO:0003677">
    <property type="term" value="F:DNA binding"/>
    <property type="evidence" value="ECO:0007669"/>
    <property type="project" value="UniProtKB-KW"/>
</dbReference>
<evidence type="ECO:0000256" key="10">
    <source>
        <dbReference type="SAM" id="MobiDB-lite"/>
    </source>
</evidence>
<dbReference type="PANTHER" id="PTHR46174:SF1">
    <property type="entry name" value="CXXC-TYPE ZINC FINGER PROTEIN 1"/>
    <property type="match status" value="1"/>
</dbReference>
<dbReference type="InterPro" id="IPR037869">
    <property type="entry name" value="Spp1/CFP1"/>
</dbReference>
<accession>A0ABD0YCK6</accession>
<dbReference type="EMBL" id="JBFDAA010000009">
    <property type="protein sequence ID" value="KAL1129033.1"/>
    <property type="molecule type" value="Genomic_DNA"/>
</dbReference>
<dbReference type="Proteomes" id="UP001558652">
    <property type="component" value="Unassembled WGS sequence"/>
</dbReference>
<dbReference type="AlphaFoldDB" id="A0ABD0YCK6"/>
<keyword evidence="8" id="KW-0539">Nucleus</keyword>
<evidence type="ECO:0000256" key="7">
    <source>
        <dbReference type="ARBA" id="ARBA00023163"/>
    </source>
</evidence>
<keyword evidence="3" id="KW-0863">Zinc-finger</keyword>